<dbReference type="Proteomes" id="UP001456524">
    <property type="component" value="Unassembled WGS sequence"/>
</dbReference>
<feature type="chain" id="PRO_5045162540" description="Secreted protein" evidence="1">
    <location>
        <begin position="24"/>
        <end position="342"/>
    </location>
</feature>
<comment type="caution">
    <text evidence="2">The sequence shown here is derived from an EMBL/GenBank/DDBJ whole genome shotgun (WGS) entry which is preliminary data.</text>
</comment>
<accession>A0ABR1XYG0</accession>
<feature type="signal peptide" evidence="1">
    <location>
        <begin position="1"/>
        <end position="23"/>
    </location>
</feature>
<gene>
    <name evidence="2" type="ORF">IWX90DRAFT_137860</name>
</gene>
<name>A0ABR1XYG0_9PEZI</name>
<evidence type="ECO:0008006" key="4">
    <source>
        <dbReference type="Google" id="ProtNLM"/>
    </source>
</evidence>
<evidence type="ECO:0000313" key="3">
    <source>
        <dbReference type="Proteomes" id="UP001456524"/>
    </source>
</evidence>
<proteinExistence type="predicted"/>
<keyword evidence="3" id="KW-1185">Reference proteome</keyword>
<sequence>MLSHEKAWFKFLAFVLCIHFCSASGADRHNFDHLGHLLWCFVSLQQKLPTWALAVPCVVFPATPTTASLRSNIIITAQRISPSISRNRGHPHHSQQNSHIFLRPATPLRPHRTPQTVKTERPHKRSQSTDFLVYFFQPAKYWLSYAAIDCLLACPRRCLYTPGATKCGWKGEGTRTPPSRERPTGDVRLLLLILVCAWQVTDSYVGIKALPFPAVQPALLTILSTGRTGDISPNQIVASPTLRRPVPKHLRKAHLLAVACVLLQRPPLQCEFQRHRRTSAVVIITECRCLPPLSNDDDTIPVRRGGRRDRSSNTVWYRDTGTQAECNHLSVVSMRQEASLGS</sequence>
<evidence type="ECO:0000313" key="2">
    <source>
        <dbReference type="EMBL" id="KAK8173289.1"/>
    </source>
</evidence>
<protein>
    <recommendedName>
        <fullName evidence="4">Secreted protein</fullName>
    </recommendedName>
</protein>
<evidence type="ECO:0000256" key="1">
    <source>
        <dbReference type="SAM" id="SignalP"/>
    </source>
</evidence>
<organism evidence="2 3">
    <name type="scientific">Phyllosticta citrichinensis</name>
    <dbReference type="NCBI Taxonomy" id="1130410"/>
    <lineage>
        <taxon>Eukaryota</taxon>
        <taxon>Fungi</taxon>
        <taxon>Dikarya</taxon>
        <taxon>Ascomycota</taxon>
        <taxon>Pezizomycotina</taxon>
        <taxon>Dothideomycetes</taxon>
        <taxon>Dothideomycetes incertae sedis</taxon>
        <taxon>Botryosphaeriales</taxon>
        <taxon>Phyllostictaceae</taxon>
        <taxon>Phyllosticta</taxon>
    </lineage>
</organism>
<reference evidence="2 3" key="1">
    <citation type="journal article" date="2022" name="G3 (Bethesda)">
        <title>Enemy or ally: a genomic approach to elucidate the lifestyle of Phyllosticta citrichinaensis.</title>
        <authorList>
            <person name="Buijs V.A."/>
            <person name="Groenewald J.Z."/>
            <person name="Haridas S."/>
            <person name="LaButti K.M."/>
            <person name="Lipzen A."/>
            <person name="Martin F.M."/>
            <person name="Barry K."/>
            <person name="Grigoriev I.V."/>
            <person name="Crous P.W."/>
            <person name="Seidl M.F."/>
        </authorList>
    </citation>
    <scope>NUCLEOTIDE SEQUENCE [LARGE SCALE GENOMIC DNA]</scope>
    <source>
        <strain evidence="2 3">CBS 129764</strain>
    </source>
</reference>
<keyword evidence="1" id="KW-0732">Signal</keyword>
<dbReference type="EMBL" id="JBBWUH010000003">
    <property type="protein sequence ID" value="KAK8173289.1"/>
    <property type="molecule type" value="Genomic_DNA"/>
</dbReference>